<proteinExistence type="predicted"/>
<dbReference type="InterPro" id="IPR001792">
    <property type="entry name" value="Acylphosphatase-like_dom"/>
</dbReference>
<comment type="caution">
    <text evidence="1">Lacks conserved residue(s) required for the propagation of feature annotation.</text>
</comment>
<dbReference type="OrthoDB" id="2413517at2759"/>
<feature type="region of interest" description="Disordered" evidence="2">
    <location>
        <begin position="206"/>
        <end position="274"/>
    </location>
</feature>
<evidence type="ECO:0000313" key="5">
    <source>
        <dbReference type="Proteomes" id="UP000738359"/>
    </source>
</evidence>
<feature type="compositionally biased region" description="Polar residues" evidence="2">
    <location>
        <begin position="103"/>
        <end position="116"/>
    </location>
</feature>
<evidence type="ECO:0000313" key="4">
    <source>
        <dbReference type="EMBL" id="KAF9954736.1"/>
    </source>
</evidence>
<evidence type="ECO:0000259" key="3">
    <source>
        <dbReference type="PROSITE" id="PS51160"/>
    </source>
</evidence>
<gene>
    <name evidence="4" type="ORF">BGZ70_010478</name>
</gene>
<feature type="region of interest" description="Disordered" evidence="2">
    <location>
        <begin position="44"/>
        <end position="189"/>
    </location>
</feature>
<feature type="compositionally biased region" description="Polar residues" evidence="2">
    <location>
        <begin position="213"/>
        <end position="224"/>
    </location>
</feature>
<feature type="domain" description="Acylphosphatase-like" evidence="3">
    <location>
        <begin position="1"/>
        <end position="35"/>
    </location>
</feature>
<dbReference type="PROSITE" id="PS51160">
    <property type="entry name" value="ACYLPHOSPHATASE_3"/>
    <property type="match status" value="1"/>
</dbReference>
<organism evidence="4 5">
    <name type="scientific">Mortierella alpina</name>
    <name type="common">Oleaginous fungus</name>
    <name type="synonym">Mortierella renispora</name>
    <dbReference type="NCBI Taxonomy" id="64518"/>
    <lineage>
        <taxon>Eukaryota</taxon>
        <taxon>Fungi</taxon>
        <taxon>Fungi incertae sedis</taxon>
        <taxon>Mucoromycota</taxon>
        <taxon>Mortierellomycotina</taxon>
        <taxon>Mortierellomycetes</taxon>
        <taxon>Mortierellales</taxon>
        <taxon>Mortierellaceae</taxon>
        <taxon>Mortierella</taxon>
    </lineage>
</organism>
<feature type="compositionally biased region" description="Basic and acidic residues" evidence="2">
    <location>
        <begin position="45"/>
        <end position="59"/>
    </location>
</feature>
<sequence length="571" mass="63377">MRSPPPVAQVENLDQYLLQEGETEDEYKRIYELRYSIVLVPFASEADKEKAKQEKEIRARRSQSRSVEPEESQPTSSSSTGQRLFPTPTSMPREKPAGRWSARQMTLTGGSSSRTPTPLERTSRHNSAVSSLEHTFATDHDDEDDHDEASHTQLMPSDPLSNYLPKTRVKNEDAGVSKRRRSDASTELDDWESFHDALDHPEDITHDRGVLESSPSTASGLQGPSSSTSSSASSGTKRQHWELSPFNRLMQPREPNTPSKRFAPAPKAPVAPRPIITTSLMKPRSFTPRLSFPALPAIPLTLQRRNSILSDASFATTCSSSSTLWTKSNWKDPEGLYKQMNGTLMDEAGLAEIARRFLDEQESRTGERPPWTRETVLTRCIALHRVRHGKNNSNSRAPHRHLQASRHSAAPYPVRNGHGSFTRASSASSSGMTDFVNQQRIERNQRQRDLGQGYQLKSIFKHRLASGLRTVGQLLPFWKDVEKGNTDEKEKVVVPLVPAGRAQSVIEAFESQSEDLGWTGSNYSRAESVVSSRCSDHEGLGATSSRSSVVSVADLIARGHSSRAASALTEE</sequence>
<reference evidence="4" key="1">
    <citation type="journal article" date="2020" name="Fungal Divers.">
        <title>Resolving the Mortierellaceae phylogeny through synthesis of multi-gene phylogenetics and phylogenomics.</title>
        <authorList>
            <person name="Vandepol N."/>
            <person name="Liber J."/>
            <person name="Desiro A."/>
            <person name="Na H."/>
            <person name="Kennedy M."/>
            <person name="Barry K."/>
            <person name="Grigoriev I.V."/>
            <person name="Miller A.N."/>
            <person name="O'Donnell K."/>
            <person name="Stajich J.E."/>
            <person name="Bonito G."/>
        </authorList>
    </citation>
    <scope>NUCLEOTIDE SEQUENCE</scope>
    <source>
        <strain evidence="4">CK1249</strain>
    </source>
</reference>
<accession>A0A9P6LZL5</accession>
<dbReference type="Proteomes" id="UP000738359">
    <property type="component" value="Unassembled WGS sequence"/>
</dbReference>
<dbReference type="AlphaFoldDB" id="A0A9P6LZL5"/>
<comment type="caution">
    <text evidence="4">The sequence shown here is derived from an EMBL/GenBank/DDBJ whole genome shotgun (WGS) entry which is preliminary data.</text>
</comment>
<feature type="compositionally biased region" description="Low complexity" evidence="2">
    <location>
        <begin position="225"/>
        <end position="234"/>
    </location>
</feature>
<evidence type="ECO:0000256" key="1">
    <source>
        <dbReference type="PROSITE-ProRule" id="PRU00520"/>
    </source>
</evidence>
<name>A0A9P6LZL5_MORAP</name>
<dbReference type="EMBL" id="JAAAHY010000950">
    <property type="protein sequence ID" value="KAF9954736.1"/>
    <property type="molecule type" value="Genomic_DNA"/>
</dbReference>
<evidence type="ECO:0000256" key="2">
    <source>
        <dbReference type="SAM" id="MobiDB-lite"/>
    </source>
</evidence>
<keyword evidence="5" id="KW-1185">Reference proteome</keyword>
<protein>
    <recommendedName>
        <fullName evidence="3">Acylphosphatase-like domain-containing protein</fullName>
    </recommendedName>
</protein>